<dbReference type="EMBL" id="JAOPMH010000007">
    <property type="protein sequence ID" value="MDH7890333.1"/>
    <property type="molecule type" value="Genomic_DNA"/>
</dbReference>
<reference evidence="2" key="1">
    <citation type="journal article" date="2019" name="Sci. Rep.">
        <title>Metabolism of the predominant human milk oligosaccharide fucosyllactose by an infant gut commensal.</title>
        <authorList>
            <person name="James K."/>
            <person name="Bottacini F."/>
            <person name="Contreras J.I.S."/>
            <person name="Vigoureux M."/>
            <person name="Egan M."/>
            <person name="Motherway M.O."/>
            <person name="Holmes E."/>
            <person name="van Sinderen D."/>
        </authorList>
    </citation>
    <scope>NUCLEOTIDE SEQUENCE [LARGE SCALE GENOMIC DNA]</scope>
    <source>
        <strain evidence="2">APCKJ1</strain>
    </source>
</reference>
<dbReference type="RefSeq" id="WP_154303912.1">
    <property type="nucleotide sequence ID" value="NZ_CP026729.1"/>
</dbReference>
<reference evidence="1" key="2">
    <citation type="submission" date="2022-09" db="EMBL/GenBank/DDBJ databases">
        <authorList>
            <person name="Orihara K."/>
        </authorList>
    </citation>
    <scope>NUCLEOTIDE SEQUENCE</scope>
    <source>
        <strain evidence="1">YIT 13062</strain>
    </source>
</reference>
<dbReference type="EMBL" id="CP026729">
    <property type="protein sequence ID" value="QGM62736.1"/>
    <property type="molecule type" value="Genomic_DNA"/>
</dbReference>
<gene>
    <name evidence="2" type="ORF">BKKJ1_1218</name>
    <name evidence="1" type="ORF">OB951_06985</name>
</gene>
<evidence type="ECO:0000313" key="1">
    <source>
        <dbReference type="EMBL" id="MDH7890333.1"/>
    </source>
</evidence>
<proteinExistence type="predicted"/>
<accession>A0AA43P7H7</accession>
<sequence>MTTTNNRAWKALLPQNGMIGMSPQVGRVKIPPIRVRQTLNLTGGRKIKAVKACWFEKDSARFVTLVPSTGRLRLEMDSLKGGETIEFVGHSREWHDMSGQNYFVVIVTDMDIIEPNISECRNRFNGANK</sequence>
<protein>
    <submittedName>
        <fullName evidence="1">Uncharacterized protein</fullName>
    </submittedName>
</protein>
<reference evidence="1" key="3">
    <citation type="journal article" date="2023" name="Gut Microbes">
        <title>Characterization of Bifidobacterium kashiwanohense that utilizes both milk- and plant-derived oligosaccharides.</title>
        <authorList>
            <person name="Orihara K."/>
            <person name="Yahagi K."/>
            <person name="Saito Y."/>
            <person name="Watanabe Y."/>
            <person name="Sasai T."/>
            <person name="Hara T."/>
            <person name="Tsukuda N."/>
            <person name="Oki K."/>
            <person name="Fujimoto J."/>
            <person name="Matsuki T."/>
        </authorList>
    </citation>
    <scope>NUCLEOTIDE SEQUENCE</scope>
    <source>
        <strain evidence="1">YIT 13062</strain>
    </source>
</reference>
<organism evidence="1 3">
    <name type="scientific">Bifidobacterium catenulatum subsp. kashiwanohense</name>
    <dbReference type="NCBI Taxonomy" id="630129"/>
    <lineage>
        <taxon>Bacteria</taxon>
        <taxon>Bacillati</taxon>
        <taxon>Actinomycetota</taxon>
        <taxon>Actinomycetes</taxon>
        <taxon>Bifidobacteriales</taxon>
        <taxon>Bifidobacteriaceae</taxon>
        <taxon>Bifidobacterium</taxon>
    </lineage>
</organism>
<dbReference type="Proteomes" id="UP001161916">
    <property type="component" value="Unassembled WGS sequence"/>
</dbReference>
<name>A0AA43P7H7_9BIFI</name>
<evidence type="ECO:0000313" key="3">
    <source>
        <dbReference type="Proteomes" id="UP001161916"/>
    </source>
</evidence>
<evidence type="ECO:0000313" key="2">
    <source>
        <dbReference type="EMBL" id="QGM62736.1"/>
    </source>
</evidence>
<dbReference type="AlphaFoldDB" id="A0AA43P7H7"/>